<feature type="transmembrane region" description="Helical" evidence="1">
    <location>
        <begin position="214"/>
        <end position="233"/>
    </location>
</feature>
<dbReference type="InterPro" id="IPR037185">
    <property type="entry name" value="EmrE-like"/>
</dbReference>
<protein>
    <recommendedName>
        <fullName evidence="2">EamA domain-containing protein</fullName>
    </recommendedName>
</protein>
<name>A0A7D6BC83_FERL1</name>
<dbReference type="Pfam" id="PF00892">
    <property type="entry name" value="EamA"/>
    <property type="match status" value="2"/>
</dbReference>
<reference evidence="4" key="1">
    <citation type="submission" date="2020-07" db="EMBL/GenBank/DDBJ databases">
        <title>Metabolic diversity and evolutionary history of the archaeal phylum ###Micrarchaeota### uncovered from a freshwater lake metagenome.</title>
        <authorList>
            <person name="Kadnikov V.V."/>
            <person name="Savvichev A.S."/>
            <person name="Mardanov A.V."/>
            <person name="Beletsky A.V."/>
            <person name="Chupakov A.V."/>
            <person name="Kokryatskaya N.M."/>
            <person name="Pimenov N.V."/>
            <person name="Ravin N.V."/>
        </authorList>
    </citation>
    <scope>NUCLEOTIDE SEQUENCE [LARGE SCALE GENOMIC DNA]</scope>
</reference>
<feature type="transmembrane region" description="Helical" evidence="1">
    <location>
        <begin position="33"/>
        <end position="54"/>
    </location>
</feature>
<feature type="transmembrane region" description="Helical" evidence="1">
    <location>
        <begin position="182"/>
        <end position="202"/>
    </location>
</feature>
<dbReference type="SUPFAM" id="SSF103481">
    <property type="entry name" value="Multidrug resistance efflux transporter EmrE"/>
    <property type="match status" value="2"/>
</dbReference>
<dbReference type="InterPro" id="IPR000620">
    <property type="entry name" value="EamA_dom"/>
</dbReference>
<accession>A0A7D6BC83</accession>
<keyword evidence="1" id="KW-0812">Transmembrane</keyword>
<feature type="transmembrane region" description="Helical" evidence="1">
    <location>
        <begin position="269"/>
        <end position="285"/>
    </location>
</feature>
<evidence type="ECO:0000259" key="2">
    <source>
        <dbReference type="Pfam" id="PF00892"/>
    </source>
</evidence>
<gene>
    <name evidence="3" type="ORF">Sv326_0724</name>
</gene>
<feature type="transmembrane region" description="Helical" evidence="1">
    <location>
        <begin position="74"/>
        <end position="92"/>
    </location>
</feature>
<keyword evidence="1" id="KW-0472">Membrane</keyword>
<evidence type="ECO:0000313" key="3">
    <source>
        <dbReference type="EMBL" id="QLJ52899.1"/>
    </source>
</evidence>
<sequence>MEDRVKGSLFIIFAAFLYSFIGIFSRFAGINAFALVFYKIALSTFFFFLIFLFFRKKMGKLRMDWEMAEFFVPYGFIVAVTEMTFIGAYLNTGLTNTAFLNGLYPLFIIILSFFFLKEKVNSKTLLSLFIGIAGISFIVGADLLVMFNERNLFGDVLALVSALAYAAFIICGRERAKMRIDIYYATFWSYGIAALFLLPVNLAYGTFAIPLESTIWIVILAFICTNIAFLAFCKGFEYIEAPKGGIIALSEQLFVTINALLFFGEQLSSFIIVGAVLVCSSVLLAER</sequence>
<organism evidence="3 4">
    <name type="scientific">Fermentimicrarchaeum limneticum</name>
    <dbReference type="NCBI Taxonomy" id="2795018"/>
    <lineage>
        <taxon>Archaea</taxon>
        <taxon>Candidatus Micrarchaeota</taxon>
        <taxon>Candidatus Fermentimicrarchaeales</taxon>
        <taxon>Candidatus Fermentimicrarchaeaceae</taxon>
        <taxon>Candidatus Fermentimicrarchaeum</taxon>
    </lineage>
</organism>
<dbReference type="AlphaFoldDB" id="A0A7D6BC83"/>
<dbReference type="Proteomes" id="UP000510821">
    <property type="component" value="Chromosome"/>
</dbReference>
<feature type="transmembrane region" description="Helical" evidence="1">
    <location>
        <begin position="152"/>
        <end position="170"/>
    </location>
</feature>
<proteinExistence type="predicted"/>
<feature type="domain" description="EamA" evidence="2">
    <location>
        <begin position="6"/>
        <end position="139"/>
    </location>
</feature>
<feature type="transmembrane region" description="Helical" evidence="1">
    <location>
        <begin position="98"/>
        <end position="116"/>
    </location>
</feature>
<keyword evidence="1" id="KW-1133">Transmembrane helix</keyword>
<dbReference type="GO" id="GO:0016020">
    <property type="term" value="C:membrane"/>
    <property type="evidence" value="ECO:0007669"/>
    <property type="project" value="InterPro"/>
</dbReference>
<evidence type="ECO:0000256" key="1">
    <source>
        <dbReference type="SAM" id="Phobius"/>
    </source>
</evidence>
<dbReference type="PANTHER" id="PTHR22911">
    <property type="entry name" value="ACYL-MALONYL CONDENSING ENZYME-RELATED"/>
    <property type="match status" value="1"/>
</dbReference>
<feature type="transmembrane region" description="Helical" evidence="1">
    <location>
        <begin position="7"/>
        <end position="27"/>
    </location>
</feature>
<dbReference type="EMBL" id="CP058998">
    <property type="protein sequence ID" value="QLJ52899.1"/>
    <property type="molecule type" value="Genomic_DNA"/>
</dbReference>
<feature type="transmembrane region" description="Helical" evidence="1">
    <location>
        <begin position="245"/>
        <end position="263"/>
    </location>
</feature>
<evidence type="ECO:0000313" key="4">
    <source>
        <dbReference type="Proteomes" id="UP000510821"/>
    </source>
</evidence>
<dbReference type="KEGG" id="flt:Sv326_0724"/>
<feature type="transmembrane region" description="Helical" evidence="1">
    <location>
        <begin position="125"/>
        <end position="146"/>
    </location>
</feature>
<feature type="domain" description="EamA" evidence="2">
    <location>
        <begin position="153"/>
        <end position="284"/>
    </location>
</feature>
<dbReference type="PANTHER" id="PTHR22911:SF79">
    <property type="entry name" value="MOBA-LIKE NTP TRANSFERASE DOMAIN-CONTAINING PROTEIN"/>
    <property type="match status" value="1"/>
</dbReference>